<proteinExistence type="predicted"/>
<name>A0AAF3J7S1_9BILA</name>
<dbReference type="Proteomes" id="UP000887575">
    <property type="component" value="Unassembled WGS sequence"/>
</dbReference>
<evidence type="ECO:0000313" key="1">
    <source>
        <dbReference type="Proteomes" id="UP000887575"/>
    </source>
</evidence>
<dbReference type="AlphaFoldDB" id="A0AAF3J7S1"/>
<keyword evidence="1" id="KW-1185">Reference proteome</keyword>
<organism evidence="1 2">
    <name type="scientific">Mesorhabditis belari</name>
    <dbReference type="NCBI Taxonomy" id="2138241"/>
    <lineage>
        <taxon>Eukaryota</taxon>
        <taxon>Metazoa</taxon>
        <taxon>Ecdysozoa</taxon>
        <taxon>Nematoda</taxon>
        <taxon>Chromadorea</taxon>
        <taxon>Rhabditida</taxon>
        <taxon>Rhabditina</taxon>
        <taxon>Rhabditomorpha</taxon>
        <taxon>Rhabditoidea</taxon>
        <taxon>Rhabditidae</taxon>
        <taxon>Mesorhabditinae</taxon>
        <taxon>Mesorhabditis</taxon>
    </lineage>
</organism>
<dbReference type="WBParaSite" id="MBELARI_LOCUS21560">
    <property type="protein sequence ID" value="MBELARI_LOCUS21560"/>
    <property type="gene ID" value="MBELARI_LOCUS21560"/>
</dbReference>
<protein>
    <submittedName>
        <fullName evidence="2">Uncharacterized protein</fullName>
    </submittedName>
</protein>
<sequence>MDSKLSSSFTSRLRNLRINVTGIKPKSPTVTVVAVGGKHFTNSQIMSIPAEKIEHDTKEGREIFYYQVCQLLRKKCNSA</sequence>
<reference evidence="2" key="1">
    <citation type="submission" date="2024-02" db="UniProtKB">
        <authorList>
            <consortium name="WormBaseParasite"/>
        </authorList>
    </citation>
    <scope>IDENTIFICATION</scope>
</reference>
<accession>A0AAF3J7S1</accession>
<evidence type="ECO:0000313" key="2">
    <source>
        <dbReference type="WBParaSite" id="MBELARI_LOCUS21560"/>
    </source>
</evidence>